<dbReference type="PANTHER" id="PTHR47332:SF6">
    <property type="entry name" value="SET DOMAIN-CONTAINING PROTEIN"/>
    <property type="match status" value="1"/>
</dbReference>
<dbReference type="AlphaFoldDB" id="A0A2N5VJJ2"/>
<dbReference type="EMBL" id="PGCI01000012">
    <property type="protein sequence ID" value="PLW50165.1"/>
    <property type="molecule type" value="Genomic_DNA"/>
</dbReference>
<dbReference type="Pfam" id="PF00856">
    <property type="entry name" value="SET"/>
    <property type="match status" value="1"/>
</dbReference>
<reference evidence="3 4" key="1">
    <citation type="submission" date="2017-11" db="EMBL/GenBank/DDBJ databases">
        <title>De novo assembly and phasing of dikaryotic genomes from two isolates of Puccinia coronata f. sp. avenae, the causal agent of oat crown rust.</title>
        <authorList>
            <person name="Miller M.E."/>
            <person name="Zhang Y."/>
            <person name="Omidvar V."/>
            <person name="Sperschneider J."/>
            <person name="Schwessinger B."/>
            <person name="Raley C."/>
            <person name="Palmer J.M."/>
            <person name="Garnica D."/>
            <person name="Upadhyaya N."/>
            <person name="Rathjen J."/>
            <person name="Taylor J.M."/>
            <person name="Park R.F."/>
            <person name="Dodds P.N."/>
            <person name="Hirsch C.D."/>
            <person name="Kianian S.F."/>
            <person name="Figueroa M."/>
        </authorList>
    </citation>
    <scope>NUCLEOTIDE SEQUENCE [LARGE SCALE GENOMIC DNA]</scope>
    <source>
        <strain evidence="3">12SD80</strain>
    </source>
</reference>
<evidence type="ECO:0000259" key="2">
    <source>
        <dbReference type="PROSITE" id="PS50280"/>
    </source>
</evidence>
<protein>
    <recommendedName>
        <fullName evidence="2">SET domain-containing protein</fullName>
    </recommendedName>
</protein>
<dbReference type="InterPro" id="IPR001214">
    <property type="entry name" value="SET_dom"/>
</dbReference>
<evidence type="ECO:0000256" key="1">
    <source>
        <dbReference type="SAM" id="SignalP"/>
    </source>
</evidence>
<sequence length="498" mass="56392">MNMSLRRSHPVALVEAVLKFCLVLGATASLESFSSFPPVGVQHSALPIPSNAFTTFLSLADEDKEPEDEFDSDSPFQSRHYVYDYTNVKTQPVAPSDENPSLEGFTKQRCYPNSNPTEENFCVYANPSFADDRGIVLYIRPSRFLEKLDSFMVFSKGSELLTDVKRSEFPYKLMHMPSKGGLGAVADRGIKIGDLVIMDYSLVVITADLSALSVEEWGPRFKYMVDLLPFKGRQLFAKQHGVGDDEISWITSAFQRNVFSAPQDNDEPGGCAFAPEPACKSPHWNHSGNMSCLKYLNHDCRPNVAYRFNNETLQVEMRALREIAPGEELTISYIKLVDSRAERQKSLYHSYGFHCGCSQCSISDAESRASDLRLDQIVQLWNEVSDWDTHPPPTPAMAEKLIELFKEERMDVVMEEPYTMASLVFNSWGLTHEARKYASLGVSYGAYIHDKTWLDTSSHLPLIQDPENHWSYNLRTKMNLTTNHILDDLIVDYSHDEL</sequence>
<keyword evidence="1" id="KW-0732">Signal</keyword>
<dbReference type="PANTHER" id="PTHR47332">
    <property type="entry name" value="SET DOMAIN-CONTAINING PROTEIN 5"/>
    <property type="match status" value="1"/>
</dbReference>
<dbReference type="Proteomes" id="UP000235392">
    <property type="component" value="Unassembled WGS sequence"/>
</dbReference>
<feature type="chain" id="PRO_5014827442" description="SET domain-containing protein" evidence="1">
    <location>
        <begin position="29"/>
        <end position="498"/>
    </location>
</feature>
<comment type="caution">
    <text evidence="3">The sequence shown here is derived from an EMBL/GenBank/DDBJ whole genome shotgun (WGS) entry which is preliminary data.</text>
</comment>
<dbReference type="InterPro" id="IPR053185">
    <property type="entry name" value="SET_domain_protein"/>
</dbReference>
<organism evidence="3 4">
    <name type="scientific">Puccinia coronata f. sp. avenae</name>
    <dbReference type="NCBI Taxonomy" id="200324"/>
    <lineage>
        <taxon>Eukaryota</taxon>
        <taxon>Fungi</taxon>
        <taxon>Dikarya</taxon>
        <taxon>Basidiomycota</taxon>
        <taxon>Pucciniomycotina</taxon>
        <taxon>Pucciniomycetes</taxon>
        <taxon>Pucciniales</taxon>
        <taxon>Pucciniaceae</taxon>
        <taxon>Puccinia</taxon>
    </lineage>
</organism>
<gene>
    <name evidence="3" type="ORF">PCASD_01868</name>
</gene>
<feature type="signal peptide" evidence="1">
    <location>
        <begin position="1"/>
        <end position="28"/>
    </location>
</feature>
<proteinExistence type="predicted"/>
<name>A0A2N5VJJ2_9BASI</name>
<dbReference type="SMART" id="SM00317">
    <property type="entry name" value="SET"/>
    <property type="match status" value="1"/>
</dbReference>
<evidence type="ECO:0000313" key="4">
    <source>
        <dbReference type="Proteomes" id="UP000235392"/>
    </source>
</evidence>
<evidence type="ECO:0000313" key="3">
    <source>
        <dbReference type="EMBL" id="PLW50165.1"/>
    </source>
</evidence>
<accession>A0A2N5VJJ2</accession>
<dbReference type="InterPro" id="IPR046341">
    <property type="entry name" value="SET_dom_sf"/>
</dbReference>
<dbReference type="SUPFAM" id="SSF82199">
    <property type="entry name" value="SET domain"/>
    <property type="match status" value="1"/>
</dbReference>
<feature type="domain" description="SET" evidence="2">
    <location>
        <begin position="162"/>
        <end position="334"/>
    </location>
</feature>
<dbReference type="PROSITE" id="PS50280">
    <property type="entry name" value="SET"/>
    <property type="match status" value="1"/>
</dbReference>
<dbReference type="Gene3D" id="2.170.270.10">
    <property type="entry name" value="SET domain"/>
    <property type="match status" value="1"/>
</dbReference>
<dbReference type="CDD" id="cd20071">
    <property type="entry name" value="SET_SMYD"/>
    <property type="match status" value="1"/>
</dbReference>